<dbReference type="EMBL" id="ACFU01000001">
    <property type="protein sequence ID" value="EEF15440.1"/>
    <property type="molecule type" value="Genomic_DNA"/>
</dbReference>
<evidence type="ECO:0000313" key="1">
    <source>
        <dbReference type="EMBL" id="EEF15440.1"/>
    </source>
</evidence>
<reference evidence="1 2" key="1">
    <citation type="submission" date="2008-08" db="EMBL/GenBank/DDBJ databases">
        <authorList>
            <person name="Madupu R."/>
            <person name="Durkin A.S."/>
            <person name="Torralba M."/>
            <person name="Methe B."/>
            <person name="Sutton G.G."/>
            <person name="Strausberg R.L."/>
            <person name="Nelson K.E."/>
        </authorList>
    </citation>
    <scope>NUCLEOTIDE SEQUENCE [LARGE SCALE GENOMIC DNA]</scope>
    <source>
        <strain evidence="1 2">RM3267</strain>
    </source>
</reference>
<dbReference type="AlphaFoldDB" id="B9CXR6"/>
<dbReference type="STRING" id="553218.CAMRE0001_0087"/>
<protein>
    <submittedName>
        <fullName evidence="1">Uncharacterized protein</fullName>
    </submittedName>
</protein>
<gene>
    <name evidence="1" type="ORF">CAMRE0001_0087</name>
</gene>
<proteinExistence type="predicted"/>
<keyword evidence="2" id="KW-1185">Reference proteome</keyword>
<organism evidence="1 2">
    <name type="scientific">Campylobacter rectus RM3267</name>
    <dbReference type="NCBI Taxonomy" id="553218"/>
    <lineage>
        <taxon>Bacteria</taxon>
        <taxon>Pseudomonadati</taxon>
        <taxon>Campylobacterota</taxon>
        <taxon>Epsilonproteobacteria</taxon>
        <taxon>Campylobacterales</taxon>
        <taxon>Campylobacteraceae</taxon>
        <taxon>Campylobacter</taxon>
    </lineage>
</organism>
<dbReference type="Proteomes" id="UP000003082">
    <property type="component" value="Unassembled WGS sequence"/>
</dbReference>
<name>B9CXR6_CAMRE</name>
<sequence length="44" mass="5079">MRGDSAFAIYYLAQPCRRRLKFSFDSDANLRTRRAANLANSQLL</sequence>
<comment type="caution">
    <text evidence="1">The sequence shown here is derived from an EMBL/GenBank/DDBJ whole genome shotgun (WGS) entry which is preliminary data.</text>
</comment>
<accession>B9CXR6</accession>
<evidence type="ECO:0000313" key="2">
    <source>
        <dbReference type="Proteomes" id="UP000003082"/>
    </source>
</evidence>